<name>B7KVZ9_METC4</name>
<dbReference type="RefSeq" id="WP_015950543.1">
    <property type="nucleotide sequence ID" value="NC_011757.1"/>
</dbReference>
<accession>B7KVZ9</accession>
<protein>
    <recommendedName>
        <fullName evidence="4">Caspase family p20 domain-containing protein</fullName>
    </recommendedName>
</protein>
<feature type="signal peptide" evidence="1">
    <location>
        <begin position="1"/>
        <end position="30"/>
    </location>
</feature>
<evidence type="ECO:0008006" key="4">
    <source>
        <dbReference type="Google" id="ProtNLM"/>
    </source>
</evidence>
<proteinExistence type="predicted"/>
<dbReference type="Proteomes" id="UP000002385">
    <property type="component" value="Chromosome"/>
</dbReference>
<organism evidence="2 3">
    <name type="scientific">Methylorubrum extorquens (strain CM4 / NCIMB 13688)</name>
    <name type="common">Methylobacterium extorquens</name>
    <dbReference type="NCBI Taxonomy" id="440085"/>
    <lineage>
        <taxon>Bacteria</taxon>
        <taxon>Pseudomonadati</taxon>
        <taxon>Pseudomonadota</taxon>
        <taxon>Alphaproteobacteria</taxon>
        <taxon>Hyphomicrobiales</taxon>
        <taxon>Methylobacteriaceae</taxon>
        <taxon>Methylorubrum</taxon>
    </lineage>
</organism>
<evidence type="ECO:0000313" key="2">
    <source>
        <dbReference type="EMBL" id="ACK82815.1"/>
    </source>
</evidence>
<reference evidence="3" key="1">
    <citation type="submission" date="2008-12" db="EMBL/GenBank/DDBJ databases">
        <title>Complete sequence of chromosome of Methylobacterium chloromethanicum CM4.</title>
        <authorList>
            <consortium name="US DOE Joint Genome Institute"/>
            <person name="Lucas S."/>
            <person name="Copeland A."/>
            <person name="Lapidus A."/>
            <person name="Glavina del Rio T."/>
            <person name="Dalin E."/>
            <person name="Tice H."/>
            <person name="Bruce D."/>
            <person name="Goodwin L."/>
            <person name="Pitluck S."/>
            <person name="Chertkov O."/>
            <person name="Brettin T."/>
            <person name="Detter J.C."/>
            <person name="Han C."/>
            <person name="Larimer F."/>
            <person name="Land M."/>
            <person name="Hauser L."/>
            <person name="Kyrpides N."/>
            <person name="Mikhailova N."/>
            <person name="Marx C."/>
            <person name="Richardson P."/>
        </authorList>
    </citation>
    <scope>NUCLEOTIDE SEQUENCE [LARGE SCALE GENOMIC DNA]</scope>
    <source>
        <strain evidence="3">CM4 / NCIMB 13688</strain>
    </source>
</reference>
<reference evidence="2 3" key="2">
    <citation type="journal article" date="2012" name="J. Bacteriol.">
        <title>Complete genome sequences of six strains of the genus Methylobacterium.</title>
        <authorList>
            <person name="Marx C.J."/>
            <person name="Bringel F."/>
            <person name="Chistoserdova L."/>
            <person name="Moulin L."/>
            <person name="Farhan Ul Haque M."/>
            <person name="Fleischman D.E."/>
            <person name="Gruffaz C."/>
            <person name="Jourand P."/>
            <person name="Knief C."/>
            <person name="Lee M.C."/>
            <person name="Muller E.E."/>
            <person name="Nadalig T."/>
            <person name="Peyraud R."/>
            <person name="Roselli S."/>
            <person name="Russ L."/>
            <person name="Goodwin L.A."/>
            <person name="Ivanova N."/>
            <person name="Kyrpides N."/>
            <person name="Lajus A."/>
            <person name="Land M.L."/>
            <person name="Medigue C."/>
            <person name="Mikhailova N."/>
            <person name="Nolan M."/>
            <person name="Woyke T."/>
            <person name="Stolyar S."/>
            <person name="Vorholt J.A."/>
            <person name="Vuilleumier S."/>
        </authorList>
    </citation>
    <scope>NUCLEOTIDE SEQUENCE [LARGE SCALE GENOMIC DNA]</scope>
    <source>
        <strain evidence="3">CM4 / NCIMB 13688</strain>
    </source>
</reference>
<evidence type="ECO:0000313" key="3">
    <source>
        <dbReference type="Proteomes" id="UP000002385"/>
    </source>
</evidence>
<sequence length="502" mass="53963">MTGGSRMTAAYAGAILLAASVTAASTPALAADATIREPVARATGVPNRVGILIVGDNPAQLARAARASEDAEAIGKRLNELGFTTVTVSSVNRPDLDRQLREAAAKIGTGDDVAVFALGRFVSGSDEVWIVPGDAPPEIETQPSSLPTEALRLSDTLRRLSRAGPRTLSVIVDECAPIGTEVCAINPVARAASAAADVGIVATSRITAPPSDGRPLAWRPSGGDAILKSMTVEGADFLSFYEHLQKELIGGNLTVTPTLALSNTFTFWPSNLLDRMQIPCNGVDPTLTIEQVRAADTDALVQSCRKATQAWSFAETFKMKLALAIEQAAVKAIPRACADLLKARAFLTAYPASRWRGPIETQVSECAARDEAKHRAERQQAAIRVTSEIERLVQSNASAGELRAAGLAALAADAGSAAFRAFDEIDWRTDEEASWRMGQFYDPTIADKVLRSAVPRPDAARAGSYYSAWRERSQRQREALDKLCREQRDVQARDQRFREFCQ</sequence>
<dbReference type="Gene3D" id="3.40.50.1460">
    <property type="match status" value="1"/>
</dbReference>
<dbReference type="HOGENOM" id="CLU_542687_0_0_5"/>
<evidence type="ECO:0000256" key="1">
    <source>
        <dbReference type="SAM" id="SignalP"/>
    </source>
</evidence>
<feature type="chain" id="PRO_5002859390" description="Caspase family p20 domain-containing protein" evidence="1">
    <location>
        <begin position="31"/>
        <end position="502"/>
    </location>
</feature>
<keyword evidence="1" id="KW-0732">Signal</keyword>
<dbReference type="AlphaFoldDB" id="B7KVZ9"/>
<dbReference type="EMBL" id="CP001298">
    <property type="protein sequence ID" value="ACK82815.1"/>
    <property type="molecule type" value="Genomic_DNA"/>
</dbReference>
<dbReference type="KEGG" id="mch:Mchl_1961"/>
<gene>
    <name evidence="2" type="ordered locus">Mchl_1961</name>
</gene>